<proteinExistence type="inferred from homology"/>
<evidence type="ECO:0000256" key="1">
    <source>
        <dbReference type="ARBA" id="ARBA00004196"/>
    </source>
</evidence>
<dbReference type="eggNOG" id="COG0845">
    <property type="taxonomic scope" value="Bacteria"/>
</dbReference>
<feature type="domain" description="Multidrug resistance protein MdtA-like barrel-sandwich hybrid" evidence="6">
    <location>
        <begin position="65"/>
        <end position="207"/>
    </location>
</feature>
<dbReference type="PROSITE" id="PS51257">
    <property type="entry name" value="PROKAR_LIPOPROTEIN"/>
    <property type="match status" value="1"/>
</dbReference>
<dbReference type="InterPro" id="IPR058626">
    <property type="entry name" value="MdtA-like_b-barrel"/>
</dbReference>
<evidence type="ECO:0000256" key="2">
    <source>
        <dbReference type="ARBA" id="ARBA00009477"/>
    </source>
</evidence>
<keyword evidence="3" id="KW-0175">Coiled coil</keyword>
<dbReference type="InterPro" id="IPR058627">
    <property type="entry name" value="MdtA-like_C"/>
</dbReference>
<dbReference type="GO" id="GO:0005886">
    <property type="term" value="C:plasma membrane"/>
    <property type="evidence" value="ECO:0007669"/>
    <property type="project" value="UniProtKB-SubCell"/>
</dbReference>
<sequence>MQSKYRAHLFTVVLLSGILGLTGCGKKEQSKGPQMGPAEVGVIEVKPERIALTTELPGRTSPYLIAEVRPQVSGIIQKRVFTEGSDVKAGQVLYQIDPATYQAAYASAKASEARAEANLVPAKLKEERFRDLVKINAVAKQDYDNAYAALKQAEADVASAKAAVETAKINLAYTRVTAPISGRVGRSAVTDGALVTANQPAALATIQQLGSVYVDVTQSSSDMLKLNRSLASGLLKRDAAGQARVKLLLEDGTPYPVTGSLKFSDVTVDQSTGSITLRAVFPNPKQTLLPGMFVRAVLEEGINEAAILVPQRGVTRNAAGLPIVMVVGADGTAQPRPIQVARTVGESWLVSGGLNPGDKVILEGLQKARPGTPVKAVPFQAQPQGAPQGAPGAAQGAPGAAKSAPQAAAPGAAAPGAKPAAQGSPAAAQPQKK</sequence>
<gene>
    <name evidence="9" type="primary">acrA</name>
    <name evidence="9" type="ordered locus">Gbem_2369</name>
</gene>
<evidence type="ECO:0000256" key="3">
    <source>
        <dbReference type="SAM" id="Coils"/>
    </source>
</evidence>
<comment type="similarity">
    <text evidence="2">Belongs to the membrane fusion protein (MFP) (TC 8.A.1) family.</text>
</comment>
<dbReference type="STRING" id="404380.Gbem_2369"/>
<dbReference type="PANTHER" id="PTHR30158:SF3">
    <property type="entry name" value="MULTIDRUG EFFLUX PUMP SUBUNIT ACRA-RELATED"/>
    <property type="match status" value="1"/>
</dbReference>
<feature type="domain" description="Multidrug resistance protein MdtA-like beta-barrel" evidence="7">
    <location>
        <begin position="212"/>
        <end position="301"/>
    </location>
</feature>
<dbReference type="KEGG" id="gbm:Gbem_2369"/>
<dbReference type="NCBIfam" id="TIGR01730">
    <property type="entry name" value="RND_mfp"/>
    <property type="match status" value="1"/>
</dbReference>
<dbReference type="Pfam" id="PF25944">
    <property type="entry name" value="Beta-barrel_RND"/>
    <property type="match status" value="1"/>
</dbReference>
<feature type="region of interest" description="Disordered" evidence="4">
    <location>
        <begin position="375"/>
        <end position="433"/>
    </location>
</feature>
<dbReference type="Pfam" id="PF25876">
    <property type="entry name" value="HH_MFP_RND"/>
    <property type="match status" value="1"/>
</dbReference>
<evidence type="ECO:0000259" key="8">
    <source>
        <dbReference type="Pfam" id="PF25967"/>
    </source>
</evidence>
<evidence type="ECO:0000313" key="10">
    <source>
        <dbReference type="Proteomes" id="UP000008825"/>
    </source>
</evidence>
<name>B5EF72_CITBB</name>
<evidence type="ECO:0000313" key="9">
    <source>
        <dbReference type="EMBL" id="ACH39381.1"/>
    </source>
</evidence>
<feature type="domain" description="Multidrug resistance protein MdtA-like alpha-helical hairpin" evidence="5">
    <location>
        <begin position="105"/>
        <end position="174"/>
    </location>
</feature>
<feature type="coiled-coil region" evidence="3">
    <location>
        <begin position="136"/>
        <end position="170"/>
    </location>
</feature>
<dbReference type="FunFam" id="2.40.420.20:FF:000001">
    <property type="entry name" value="Efflux RND transporter periplasmic adaptor subunit"/>
    <property type="match status" value="1"/>
</dbReference>
<keyword evidence="9" id="KW-0449">Lipoprotein</keyword>
<organism evidence="9 10">
    <name type="scientific">Citrifermentans bemidjiense (strain ATCC BAA-1014 / DSM 16622 / JCM 12645 / Bem)</name>
    <name type="common">Geobacter bemidjiensis</name>
    <dbReference type="NCBI Taxonomy" id="404380"/>
    <lineage>
        <taxon>Bacteria</taxon>
        <taxon>Pseudomonadati</taxon>
        <taxon>Thermodesulfobacteriota</taxon>
        <taxon>Desulfuromonadia</taxon>
        <taxon>Geobacterales</taxon>
        <taxon>Geobacteraceae</taxon>
        <taxon>Citrifermentans</taxon>
    </lineage>
</organism>
<dbReference type="HOGENOM" id="CLU_018816_2_1_7"/>
<reference evidence="9 10" key="2">
    <citation type="journal article" date="2010" name="BMC Genomics">
        <title>The genome of Geobacter bemidjiensis, exemplar for the subsurface clade of Geobacter species that predominate in Fe(III)-reducing subsurface environments.</title>
        <authorList>
            <person name="Aklujkar M."/>
            <person name="Young N.D."/>
            <person name="Holmes D."/>
            <person name="Chavan M."/>
            <person name="Risso C."/>
            <person name="Kiss H.E."/>
            <person name="Han C.S."/>
            <person name="Land M.L."/>
            <person name="Lovley D.R."/>
        </authorList>
    </citation>
    <scope>NUCLEOTIDE SEQUENCE [LARGE SCALE GENOMIC DNA]</scope>
    <source>
        <strain evidence="10">ATCC BAA-1014 / DSM 16622 / JCM 12645 / Bem</strain>
    </source>
</reference>
<keyword evidence="10" id="KW-1185">Reference proteome</keyword>
<comment type="subcellular location">
    <subcellularLocation>
        <location evidence="1">Cell envelope</location>
    </subcellularLocation>
</comment>
<dbReference type="Gene3D" id="2.40.50.100">
    <property type="match status" value="1"/>
</dbReference>
<dbReference type="OrthoDB" id="9772050at2"/>
<protein>
    <submittedName>
        <fullName evidence="9">Efflux pump, RND family, membrane fusion lipoprotein</fullName>
    </submittedName>
</protein>
<dbReference type="Proteomes" id="UP000008825">
    <property type="component" value="Chromosome"/>
</dbReference>
<dbReference type="AlphaFoldDB" id="B5EF72"/>
<dbReference type="InterPro" id="IPR006143">
    <property type="entry name" value="RND_pump_MFP"/>
</dbReference>
<feature type="compositionally biased region" description="Low complexity" evidence="4">
    <location>
        <begin position="380"/>
        <end position="433"/>
    </location>
</feature>
<evidence type="ECO:0000259" key="7">
    <source>
        <dbReference type="Pfam" id="PF25944"/>
    </source>
</evidence>
<dbReference type="SUPFAM" id="SSF111369">
    <property type="entry name" value="HlyD-like secretion proteins"/>
    <property type="match status" value="1"/>
</dbReference>
<reference evidence="9 10" key="1">
    <citation type="submission" date="2008-07" db="EMBL/GenBank/DDBJ databases">
        <title>Complete sequence of Geobacter bemidjiensis BEM.</title>
        <authorList>
            <consortium name="US DOE Joint Genome Institute"/>
            <person name="Lucas S."/>
            <person name="Copeland A."/>
            <person name="Lapidus A."/>
            <person name="Glavina del Rio T."/>
            <person name="Dalin E."/>
            <person name="Tice H."/>
            <person name="Bruce D."/>
            <person name="Goodwin L."/>
            <person name="Pitluck S."/>
            <person name="Kiss H."/>
            <person name="Brettin T."/>
            <person name="Detter J.C."/>
            <person name="Han C."/>
            <person name="Kuske C.R."/>
            <person name="Schmutz J."/>
            <person name="Larimer F."/>
            <person name="Land M."/>
            <person name="Hauser L."/>
            <person name="Kyrpides N."/>
            <person name="Lykidis A."/>
            <person name="Lovley D."/>
            <person name="Richardson P."/>
        </authorList>
    </citation>
    <scope>NUCLEOTIDE SEQUENCE [LARGE SCALE GENOMIC DNA]</scope>
    <source>
        <strain evidence="10">ATCC BAA-1014 / DSM 16622 / JCM 12645 / Bem</strain>
    </source>
</reference>
<dbReference type="InterPro" id="IPR058624">
    <property type="entry name" value="MdtA-like_HH"/>
</dbReference>
<dbReference type="Gene3D" id="1.10.287.470">
    <property type="entry name" value="Helix hairpin bin"/>
    <property type="match status" value="1"/>
</dbReference>
<dbReference type="EMBL" id="CP001124">
    <property type="protein sequence ID" value="ACH39381.1"/>
    <property type="molecule type" value="Genomic_DNA"/>
</dbReference>
<dbReference type="GO" id="GO:0046677">
    <property type="term" value="P:response to antibiotic"/>
    <property type="evidence" value="ECO:0007669"/>
    <property type="project" value="TreeGrafter"/>
</dbReference>
<dbReference type="PANTHER" id="PTHR30158">
    <property type="entry name" value="ACRA/E-RELATED COMPONENT OF DRUG EFFLUX TRANSPORTER"/>
    <property type="match status" value="1"/>
</dbReference>
<evidence type="ECO:0000259" key="5">
    <source>
        <dbReference type="Pfam" id="PF25876"/>
    </source>
</evidence>
<feature type="domain" description="Multidrug resistance protein MdtA-like C-terminal permuted SH3" evidence="8">
    <location>
        <begin position="306"/>
        <end position="367"/>
    </location>
</feature>
<dbReference type="RefSeq" id="WP_012530802.1">
    <property type="nucleotide sequence ID" value="NC_011146.1"/>
</dbReference>
<dbReference type="Gene3D" id="2.40.30.170">
    <property type="match status" value="1"/>
</dbReference>
<dbReference type="InterPro" id="IPR058625">
    <property type="entry name" value="MdtA-like_BSH"/>
</dbReference>
<evidence type="ECO:0000259" key="6">
    <source>
        <dbReference type="Pfam" id="PF25917"/>
    </source>
</evidence>
<dbReference type="Pfam" id="PF25967">
    <property type="entry name" value="RND-MFP_C"/>
    <property type="match status" value="1"/>
</dbReference>
<accession>B5EF72</accession>
<dbReference type="Pfam" id="PF25917">
    <property type="entry name" value="BSH_RND"/>
    <property type="match status" value="1"/>
</dbReference>
<dbReference type="FunFam" id="1.10.287.470:FF:000002">
    <property type="entry name" value="Efflux RND transporter periplasmic adaptor subunit"/>
    <property type="match status" value="1"/>
</dbReference>
<dbReference type="GO" id="GO:0022857">
    <property type="term" value="F:transmembrane transporter activity"/>
    <property type="evidence" value="ECO:0007669"/>
    <property type="project" value="InterPro"/>
</dbReference>
<evidence type="ECO:0000256" key="4">
    <source>
        <dbReference type="SAM" id="MobiDB-lite"/>
    </source>
</evidence>
<dbReference type="Gene3D" id="2.40.420.20">
    <property type="match status" value="1"/>
</dbReference>